<sequence length="435" mass="46271">MRLAPLLALPPIALGIAAAVWMIASAPGPAQVGGGAPALPVRVMTVAAQDIRPAATAWGNLRAAETWVAVAEVQGEVIWRHPDLEPGRLIPAGTEVLRIDPADYELALAQSQADLAVLEAERMQLTAEADNTRRILSLEQNRLALAETDLERTRTLVAQGAVPQSRADEAERATLLARRTVAELENTLALIPSREARIAAQVARSEAAIDRARRSLDRTTLTTPFDLRVTEVIAELFQTVAPGQVVIRADGIAAAEVVAHLPIDSFRQLLGDAPEGITLADMMRDMPATRIAVTLSPLSDPRQIWSARVVGIEGALDARARTVPVVVRVDDPYEGADPPRRLPLVPNMQVQLSFSGASMTGVIAIPEAALHGDMVRILGPEDLLELRPVTAAFAQDGQDGRVVIAAGLSPGERVVIDDIAPAIPGMALTPVEVQP</sequence>
<dbReference type="Gene3D" id="2.40.420.20">
    <property type="match status" value="1"/>
</dbReference>
<dbReference type="Pfam" id="PF25967">
    <property type="entry name" value="RND-MFP_C"/>
    <property type="match status" value="1"/>
</dbReference>
<dbReference type="InterPro" id="IPR058627">
    <property type="entry name" value="MdtA-like_C"/>
</dbReference>
<comment type="caution">
    <text evidence="3">The sequence shown here is derived from an EMBL/GenBank/DDBJ whole genome shotgun (WGS) entry which is preliminary data.</text>
</comment>
<keyword evidence="1" id="KW-0175">Coiled coil</keyword>
<dbReference type="Gene3D" id="2.40.50.100">
    <property type="match status" value="1"/>
</dbReference>
<reference evidence="3 4" key="1">
    <citation type="submission" date="2023-05" db="EMBL/GenBank/DDBJ databases">
        <title>Pseudodonghicola sp. nov.</title>
        <authorList>
            <person name="Huang J."/>
        </authorList>
    </citation>
    <scope>NUCLEOTIDE SEQUENCE [LARGE SCALE GENOMIC DNA]</scope>
    <source>
        <strain evidence="3 4">IC7</strain>
    </source>
</reference>
<organism evidence="3 4">
    <name type="scientific">Pseudodonghicola flavimaris</name>
    <dbReference type="NCBI Taxonomy" id="3050036"/>
    <lineage>
        <taxon>Bacteria</taxon>
        <taxon>Pseudomonadati</taxon>
        <taxon>Pseudomonadota</taxon>
        <taxon>Alphaproteobacteria</taxon>
        <taxon>Rhodobacterales</taxon>
        <taxon>Paracoccaceae</taxon>
        <taxon>Pseudodonghicola</taxon>
    </lineage>
</organism>
<dbReference type="RefSeq" id="WP_284482189.1">
    <property type="nucleotide sequence ID" value="NZ_JASNJD010000014.1"/>
</dbReference>
<feature type="coiled-coil region" evidence="1">
    <location>
        <begin position="108"/>
        <end position="135"/>
    </location>
</feature>
<evidence type="ECO:0000313" key="4">
    <source>
        <dbReference type="Proteomes" id="UP001243757"/>
    </source>
</evidence>
<evidence type="ECO:0000256" key="1">
    <source>
        <dbReference type="SAM" id="Coils"/>
    </source>
</evidence>
<gene>
    <name evidence="3" type="ORF">QO033_17125</name>
</gene>
<name>A0ABT7F489_9RHOB</name>
<evidence type="ECO:0000259" key="2">
    <source>
        <dbReference type="Pfam" id="PF25967"/>
    </source>
</evidence>
<dbReference type="PANTHER" id="PTHR30469:SF12">
    <property type="entry name" value="MULTIDRUG RESISTANCE PROTEIN MDTA"/>
    <property type="match status" value="1"/>
</dbReference>
<dbReference type="SUPFAM" id="SSF111369">
    <property type="entry name" value="HlyD-like secretion proteins"/>
    <property type="match status" value="1"/>
</dbReference>
<dbReference type="Proteomes" id="UP001243757">
    <property type="component" value="Unassembled WGS sequence"/>
</dbReference>
<dbReference type="Gene3D" id="2.40.30.170">
    <property type="match status" value="1"/>
</dbReference>
<keyword evidence="4" id="KW-1185">Reference proteome</keyword>
<proteinExistence type="predicted"/>
<protein>
    <recommendedName>
        <fullName evidence="2">Multidrug resistance protein MdtA-like C-terminal permuted SH3 domain-containing protein</fullName>
    </recommendedName>
</protein>
<feature type="domain" description="Multidrug resistance protein MdtA-like C-terminal permuted SH3" evidence="2">
    <location>
        <begin position="362"/>
        <end position="419"/>
    </location>
</feature>
<dbReference type="PANTHER" id="PTHR30469">
    <property type="entry name" value="MULTIDRUG RESISTANCE PROTEIN MDTA"/>
    <property type="match status" value="1"/>
</dbReference>
<accession>A0ABT7F489</accession>
<dbReference type="EMBL" id="JASNJD010000014">
    <property type="protein sequence ID" value="MDK3019407.1"/>
    <property type="molecule type" value="Genomic_DNA"/>
</dbReference>
<evidence type="ECO:0000313" key="3">
    <source>
        <dbReference type="EMBL" id="MDK3019407.1"/>
    </source>
</evidence>
<dbReference type="Gene3D" id="1.10.287.470">
    <property type="entry name" value="Helix hairpin bin"/>
    <property type="match status" value="1"/>
</dbReference>